<keyword evidence="2" id="KW-0378">Hydrolase</keyword>
<dbReference type="InterPro" id="IPR036265">
    <property type="entry name" value="HIT-like_sf"/>
</dbReference>
<dbReference type="GO" id="GO:0016787">
    <property type="term" value="F:hydrolase activity"/>
    <property type="evidence" value="ECO:0007669"/>
    <property type="project" value="UniProtKB-KW"/>
</dbReference>
<organism evidence="2">
    <name type="scientific">bioreactor metagenome</name>
    <dbReference type="NCBI Taxonomy" id="1076179"/>
    <lineage>
        <taxon>unclassified sequences</taxon>
        <taxon>metagenomes</taxon>
        <taxon>ecological metagenomes</taxon>
    </lineage>
</organism>
<proteinExistence type="predicted"/>
<evidence type="ECO:0000313" key="2">
    <source>
        <dbReference type="EMBL" id="MPM81817.1"/>
    </source>
</evidence>
<gene>
    <name evidence="2" type="primary">hinT</name>
    <name evidence="2" type="ORF">SDC9_128874</name>
</gene>
<accession>A0A645CY36</accession>
<protein>
    <submittedName>
        <fullName evidence="2">Purine nucleoside phosphoramidase</fullName>
        <ecNumber evidence="2">3.9.1.-</ecNumber>
    </submittedName>
</protein>
<comment type="caution">
    <text evidence="2">The sequence shown here is derived from an EMBL/GenBank/DDBJ whole genome shotgun (WGS) entry which is preliminary data.</text>
</comment>
<dbReference type="PROSITE" id="PS00892">
    <property type="entry name" value="HIT_1"/>
    <property type="match status" value="1"/>
</dbReference>
<dbReference type="Gene3D" id="3.30.428.10">
    <property type="entry name" value="HIT-like"/>
    <property type="match status" value="1"/>
</dbReference>
<dbReference type="EC" id="3.9.1.-" evidence="2"/>
<dbReference type="InterPro" id="IPR011146">
    <property type="entry name" value="HIT-like"/>
</dbReference>
<dbReference type="SUPFAM" id="SSF54197">
    <property type="entry name" value="HIT-like"/>
    <property type="match status" value="1"/>
</dbReference>
<dbReference type="AlphaFoldDB" id="A0A645CY36"/>
<reference evidence="2" key="1">
    <citation type="submission" date="2019-08" db="EMBL/GenBank/DDBJ databases">
        <authorList>
            <person name="Kucharzyk K."/>
            <person name="Murdoch R.W."/>
            <person name="Higgins S."/>
            <person name="Loffler F."/>
        </authorList>
    </citation>
    <scope>NUCLEOTIDE SEQUENCE</scope>
</reference>
<feature type="domain" description="HIT" evidence="1">
    <location>
        <begin position="3"/>
        <end position="36"/>
    </location>
</feature>
<name>A0A645CY36_9ZZZZ</name>
<dbReference type="Pfam" id="PF01230">
    <property type="entry name" value="HIT"/>
    <property type="match status" value="1"/>
</dbReference>
<evidence type="ECO:0000259" key="1">
    <source>
        <dbReference type="Pfam" id="PF01230"/>
    </source>
</evidence>
<dbReference type="InterPro" id="IPR019808">
    <property type="entry name" value="Histidine_triad_CS"/>
</dbReference>
<dbReference type="EMBL" id="VSSQ01031060">
    <property type="protein sequence ID" value="MPM81817.1"/>
    <property type="molecule type" value="Genomic_DNA"/>
</dbReference>
<sequence>MAFEQNIGESGYRTVINTGADGGQSVFHLHIHVLGGGRVGVDLMTKGL</sequence>